<proteinExistence type="predicted"/>
<reference evidence="1" key="1">
    <citation type="submission" date="2006-10" db="EMBL/GenBank/DDBJ databases">
        <authorList>
            <person name="Amadeo P."/>
            <person name="Zhao Q."/>
            <person name="Wortman J."/>
            <person name="Fraser-Liggett C."/>
            <person name="Carlton J."/>
        </authorList>
    </citation>
    <scope>NUCLEOTIDE SEQUENCE</scope>
    <source>
        <strain evidence="1">G3</strain>
    </source>
</reference>
<dbReference type="VEuPathDB" id="TrichDB:TVAGG3_0392660"/>
<dbReference type="VEuPathDB" id="TrichDB:TVAG_185610"/>
<dbReference type="EMBL" id="DS113179">
    <property type="protein sequence ID" value="EAY23254.1"/>
    <property type="molecule type" value="Genomic_DNA"/>
</dbReference>
<reference evidence="1" key="2">
    <citation type="journal article" date="2007" name="Science">
        <title>Draft genome sequence of the sexually transmitted pathogen Trichomonas vaginalis.</title>
        <authorList>
            <person name="Carlton J.M."/>
            <person name="Hirt R.P."/>
            <person name="Silva J.C."/>
            <person name="Delcher A.L."/>
            <person name="Schatz M."/>
            <person name="Zhao Q."/>
            <person name="Wortman J.R."/>
            <person name="Bidwell S.L."/>
            <person name="Alsmark U.C.M."/>
            <person name="Besteiro S."/>
            <person name="Sicheritz-Ponten T."/>
            <person name="Noel C.J."/>
            <person name="Dacks J.B."/>
            <person name="Foster P.G."/>
            <person name="Simillion C."/>
            <person name="Van de Peer Y."/>
            <person name="Miranda-Saavedra D."/>
            <person name="Barton G.J."/>
            <person name="Westrop G.D."/>
            <person name="Mueller S."/>
            <person name="Dessi D."/>
            <person name="Fiori P.L."/>
            <person name="Ren Q."/>
            <person name="Paulsen I."/>
            <person name="Zhang H."/>
            <person name="Bastida-Corcuera F.D."/>
            <person name="Simoes-Barbosa A."/>
            <person name="Brown M.T."/>
            <person name="Hayes R.D."/>
            <person name="Mukherjee M."/>
            <person name="Okumura C.Y."/>
            <person name="Schneider R."/>
            <person name="Smith A.J."/>
            <person name="Vanacova S."/>
            <person name="Villalvazo M."/>
            <person name="Haas B.J."/>
            <person name="Pertea M."/>
            <person name="Feldblyum T.V."/>
            <person name="Utterback T.R."/>
            <person name="Shu C.L."/>
            <person name="Osoegawa K."/>
            <person name="de Jong P.J."/>
            <person name="Hrdy I."/>
            <person name="Horvathova L."/>
            <person name="Zubacova Z."/>
            <person name="Dolezal P."/>
            <person name="Malik S.B."/>
            <person name="Logsdon J.M. Jr."/>
            <person name="Henze K."/>
            <person name="Gupta A."/>
            <person name="Wang C.C."/>
            <person name="Dunne R.L."/>
            <person name="Upcroft J.A."/>
            <person name="Upcroft P."/>
            <person name="White O."/>
            <person name="Salzberg S.L."/>
            <person name="Tang P."/>
            <person name="Chiu C.-H."/>
            <person name="Lee Y.-S."/>
            <person name="Embley T.M."/>
            <person name="Coombs G.H."/>
            <person name="Mottram J.C."/>
            <person name="Tachezy J."/>
            <person name="Fraser-Liggett C.M."/>
            <person name="Johnson P.J."/>
        </authorList>
    </citation>
    <scope>NUCLEOTIDE SEQUENCE [LARGE SCALE GENOMIC DNA]</scope>
    <source>
        <strain evidence="1">G3</strain>
    </source>
</reference>
<protein>
    <submittedName>
        <fullName evidence="1">Uncharacterized protein</fullName>
    </submittedName>
</protein>
<name>A2D8K5_TRIV3</name>
<keyword evidence="2" id="KW-1185">Reference proteome</keyword>
<evidence type="ECO:0000313" key="1">
    <source>
        <dbReference type="EMBL" id="EAY23254.1"/>
    </source>
</evidence>
<dbReference type="KEGG" id="tva:5468816"/>
<dbReference type="AlphaFoldDB" id="A2D8K5"/>
<dbReference type="Proteomes" id="UP000001542">
    <property type="component" value="Unassembled WGS sequence"/>
</dbReference>
<evidence type="ECO:0000313" key="2">
    <source>
        <dbReference type="Proteomes" id="UP000001542"/>
    </source>
</evidence>
<organism evidence="1 2">
    <name type="scientific">Trichomonas vaginalis (strain ATCC PRA-98 / G3)</name>
    <dbReference type="NCBI Taxonomy" id="412133"/>
    <lineage>
        <taxon>Eukaryota</taxon>
        <taxon>Metamonada</taxon>
        <taxon>Parabasalia</taxon>
        <taxon>Trichomonadida</taxon>
        <taxon>Trichomonadidae</taxon>
        <taxon>Trichomonas</taxon>
    </lineage>
</organism>
<dbReference type="SMR" id="A2D8K5"/>
<dbReference type="RefSeq" id="XP_001584240.1">
    <property type="nucleotide sequence ID" value="XM_001584190.1"/>
</dbReference>
<sequence>MEIIHMHEAKLNKFIITQQILQILQSVAITSTNPENPLFALPIHEILFEIIDFCKDDDVTIYVLDTLTAIFTNPVLGADKLAFTIENSNYIECVFYQYEAVSSFIVKEKLINLFSLAIHSSIARETLPINIEFFSNALSTIIKSGNVPDYGDLFDLVFALCLNDTVLLVYCTDNDFLAIVNEQLKYGLNRASISAIALAIKFCEYNTDLCDKFFTQEVLEKARSLVYNVECDSDMITISRCLEYYRNNQNEMFLDVFLFPIAKYFKNLQHRAIRHLIVFFGQALDEFLQSDVADEYKVSVFSHMIDEVFEIPQEQTIMILLSLCIQYDRRKFFVHQAFIEDDFEEALITNLRSENEEIASLCQLLLDKMHGD</sequence>
<gene>
    <name evidence="1" type="ORF">TVAG_185610</name>
</gene>
<accession>A2D8K5</accession>
<dbReference type="InParanoid" id="A2D8K5"/>